<evidence type="ECO:0000259" key="5">
    <source>
        <dbReference type="PROSITE" id="PS50110"/>
    </source>
</evidence>
<evidence type="ECO:0000256" key="1">
    <source>
        <dbReference type="ARBA" id="ARBA00022553"/>
    </source>
</evidence>
<dbReference type="InterPro" id="IPR011006">
    <property type="entry name" value="CheY-like_superfamily"/>
</dbReference>
<dbReference type="CDD" id="cd06170">
    <property type="entry name" value="LuxR_C_like"/>
    <property type="match status" value="1"/>
</dbReference>
<dbReference type="Proteomes" id="UP001597261">
    <property type="component" value="Unassembled WGS sequence"/>
</dbReference>
<keyword evidence="7" id="KW-1185">Reference proteome</keyword>
<dbReference type="Gene3D" id="3.40.50.2300">
    <property type="match status" value="1"/>
</dbReference>
<dbReference type="InterPro" id="IPR001789">
    <property type="entry name" value="Sig_transdc_resp-reg_receiver"/>
</dbReference>
<dbReference type="SMART" id="SM00448">
    <property type="entry name" value="REC"/>
    <property type="match status" value="1"/>
</dbReference>
<accession>A0ABW4IT32</accession>
<dbReference type="SUPFAM" id="SSF46894">
    <property type="entry name" value="C-terminal effector domain of the bipartite response regulators"/>
    <property type="match status" value="1"/>
</dbReference>
<dbReference type="SUPFAM" id="SSF52172">
    <property type="entry name" value="CheY-like"/>
    <property type="match status" value="1"/>
</dbReference>
<organism evidence="6 7">
    <name type="scientific">Streptomyces caeni</name>
    <dbReference type="NCBI Taxonomy" id="2307231"/>
    <lineage>
        <taxon>Bacteria</taxon>
        <taxon>Bacillati</taxon>
        <taxon>Actinomycetota</taxon>
        <taxon>Actinomycetes</taxon>
        <taxon>Kitasatosporales</taxon>
        <taxon>Streptomycetaceae</taxon>
        <taxon>Streptomyces</taxon>
    </lineage>
</organism>
<evidence type="ECO:0000313" key="6">
    <source>
        <dbReference type="EMBL" id="MFD1660076.1"/>
    </source>
</evidence>
<dbReference type="InterPro" id="IPR058245">
    <property type="entry name" value="NreC/VraR/RcsB-like_REC"/>
</dbReference>
<proteinExistence type="predicted"/>
<evidence type="ECO:0000313" key="7">
    <source>
        <dbReference type="Proteomes" id="UP001597261"/>
    </source>
</evidence>
<evidence type="ECO:0000259" key="4">
    <source>
        <dbReference type="PROSITE" id="PS50043"/>
    </source>
</evidence>
<feature type="domain" description="Response regulatory" evidence="5">
    <location>
        <begin position="14"/>
        <end position="130"/>
    </location>
</feature>
<evidence type="ECO:0000256" key="2">
    <source>
        <dbReference type="ARBA" id="ARBA00023125"/>
    </source>
</evidence>
<protein>
    <submittedName>
        <fullName evidence="6">Response regulator</fullName>
    </submittedName>
</protein>
<dbReference type="InterPro" id="IPR016032">
    <property type="entry name" value="Sig_transdc_resp-reg_C-effctor"/>
</dbReference>
<dbReference type="Pfam" id="PF00196">
    <property type="entry name" value="GerE"/>
    <property type="match status" value="1"/>
</dbReference>
<dbReference type="PANTHER" id="PTHR43214:SF42">
    <property type="entry name" value="TRANSCRIPTIONAL REGULATORY PROTEIN DESR"/>
    <property type="match status" value="1"/>
</dbReference>
<dbReference type="EMBL" id="JBHUDX010000048">
    <property type="protein sequence ID" value="MFD1660076.1"/>
    <property type="molecule type" value="Genomic_DNA"/>
</dbReference>
<keyword evidence="2" id="KW-0238">DNA-binding</keyword>
<gene>
    <name evidence="6" type="ORF">ACFSL4_18210</name>
</gene>
<dbReference type="PROSITE" id="PS50043">
    <property type="entry name" value="HTH_LUXR_2"/>
    <property type="match status" value="1"/>
</dbReference>
<dbReference type="SMART" id="SM00421">
    <property type="entry name" value="HTH_LUXR"/>
    <property type="match status" value="1"/>
</dbReference>
<dbReference type="InterPro" id="IPR039420">
    <property type="entry name" value="WalR-like"/>
</dbReference>
<dbReference type="PRINTS" id="PR00038">
    <property type="entry name" value="HTHLUXR"/>
</dbReference>
<dbReference type="InterPro" id="IPR000792">
    <property type="entry name" value="Tscrpt_reg_LuxR_C"/>
</dbReference>
<evidence type="ECO:0000256" key="3">
    <source>
        <dbReference type="PROSITE-ProRule" id="PRU00169"/>
    </source>
</evidence>
<feature type="domain" description="HTH luxR-type" evidence="4">
    <location>
        <begin position="150"/>
        <end position="215"/>
    </location>
</feature>
<dbReference type="PANTHER" id="PTHR43214">
    <property type="entry name" value="TWO-COMPONENT RESPONSE REGULATOR"/>
    <property type="match status" value="1"/>
</dbReference>
<reference evidence="7" key="1">
    <citation type="journal article" date="2019" name="Int. J. Syst. Evol. Microbiol.">
        <title>The Global Catalogue of Microorganisms (GCM) 10K type strain sequencing project: providing services to taxonomists for standard genome sequencing and annotation.</title>
        <authorList>
            <consortium name="The Broad Institute Genomics Platform"/>
            <consortium name="The Broad Institute Genome Sequencing Center for Infectious Disease"/>
            <person name="Wu L."/>
            <person name="Ma J."/>
        </authorList>
    </citation>
    <scope>NUCLEOTIDE SEQUENCE [LARGE SCALE GENOMIC DNA]</scope>
    <source>
        <strain evidence="7">CGMCC 1.12470</strain>
    </source>
</reference>
<dbReference type="PROSITE" id="PS50110">
    <property type="entry name" value="RESPONSE_REGULATORY"/>
    <property type="match status" value="1"/>
</dbReference>
<dbReference type="RefSeq" id="WP_381083825.1">
    <property type="nucleotide sequence ID" value="NZ_JBHUDX010000048.1"/>
</dbReference>
<dbReference type="Pfam" id="PF00072">
    <property type="entry name" value="Response_reg"/>
    <property type="match status" value="1"/>
</dbReference>
<dbReference type="CDD" id="cd17535">
    <property type="entry name" value="REC_NarL-like"/>
    <property type="match status" value="1"/>
</dbReference>
<sequence length="217" mass="23496">MPVTPPRTAAQPLRVLVVDDHPVVREGVGLLVRHDPEIEVTGSARTGAEAVRLAAELRPDVVLLDLRLPDMLAPEVIERLRREVPGVHVLIFTAYGDHAAVQTALARGAGGCLLKDAATPDLATAIHQVAAGSRVIDPRLCTPEGAELRRRLEDAGLTRREYDVLRQVAMGRTNPEIAEELNLTRNTVKTYLQVAMQKLGARNRVEAIAKAGEVGLL</sequence>
<comment type="caution">
    <text evidence="6">The sequence shown here is derived from an EMBL/GenBank/DDBJ whole genome shotgun (WGS) entry which is preliminary data.</text>
</comment>
<name>A0ABW4IT32_9ACTN</name>
<keyword evidence="1 3" id="KW-0597">Phosphoprotein</keyword>
<feature type="modified residue" description="4-aspartylphosphate" evidence="3">
    <location>
        <position position="65"/>
    </location>
</feature>